<evidence type="ECO:0000256" key="7">
    <source>
        <dbReference type="ARBA" id="ARBA00034125"/>
    </source>
</evidence>
<evidence type="ECO:0000256" key="3">
    <source>
        <dbReference type="ARBA" id="ARBA00022519"/>
    </source>
</evidence>
<accession>A0A9D9EQN4</accession>
<dbReference type="GO" id="GO:0015744">
    <property type="term" value="P:succinate transport"/>
    <property type="evidence" value="ECO:0007669"/>
    <property type="project" value="TreeGrafter"/>
</dbReference>
<dbReference type="InterPro" id="IPR024528">
    <property type="entry name" value="ThrE_2"/>
</dbReference>
<reference evidence="10" key="2">
    <citation type="journal article" date="2021" name="PeerJ">
        <title>Extensive microbial diversity within the chicken gut microbiome revealed by metagenomics and culture.</title>
        <authorList>
            <person name="Gilroy R."/>
            <person name="Ravi A."/>
            <person name="Getino M."/>
            <person name="Pursley I."/>
            <person name="Horton D.L."/>
            <person name="Alikhan N.F."/>
            <person name="Baker D."/>
            <person name="Gharbi K."/>
            <person name="Hall N."/>
            <person name="Watson M."/>
            <person name="Adriaenssens E.M."/>
            <person name="Foster-Nyarko E."/>
            <person name="Jarju S."/>
            <person name="Secka A."/>
            <person name="Antonio M."/>
            <person name="Oren A."/>
            <person name="Chaudhuri R.R."/>
            <person name="La Ragione R."/>
            <person name="Hildebrand F."/>
            <person name="Pallen M.J."/>
        </authorList>
    </citation>
    <scope>NUCLEOTIDE SEQUENCE</scope>
    <source>
        <strain evidence="10">B1-20833</strain>
    </source>
</reference>
<keyword evidence="6 8" id="KW-0472">Membrane</keyword>
<organism evidence="10 11">
    <name type="scientific">Candidatus Cryptobacteroides intestinavium</name>
    <dbReference type="NCBI Taxonomy" id="2840766"/>
    <lineage>
        <taxon>Bacteria</taxon>
        <taxon>Pseudomonadati</taxon>
        <taxon>Bacteroidota</taxon>
        <taxon>Bacteroidia</taxon>
        <taxon>Bacteroidales</taxon>
        <taxon>Candidatus Cryptobacteroides</taxon>
    </lineage>
</organism>
<dbReference type="AlphaFoldDB" id="A0A9D9EQN4"/>
<comment type="subcellular location">
    <subcellularLocation>
        <location evidence="1">Cell membrane</location>
        <topology evidence="1">Multi-pass membrane protein</topology>
    </subcellularLocation>
</comment>
<feature type="transmembrane region" description="Helical" evidence="8">
    <location>
        <begin position="55"/>
        <end position="76"/>
    </location>
</feature>
<dbReference type="GO" id="GO:0005886">
    <property type="term" value="C:plasma membrane"/>
    <property type="evidence" value="ECO:0007669"/>
    <property type="project" value="UniProtKB-SubCell"/>
</dbReference>
<keyword evidence="5 8" id="KW-1133">Transmembrane helix</keyword>
<comment type="caution">
    <text evidence="10">The sequence shown here is derived from an EMBL/GenBank/DDBJ whole genome shotgun (WGS) entry which is preliminary data.</text>
</comment>
<dbReference type="Proteomes" id="UP000823661">
    <property type="component" value="Unassembled WGS sequence"/>
</dbReference>
<evidence type="ECO:0000256" key="5">
    <source>
        <dbReference type="ARBA" id="ARBA00022989"/>
    </source>
</evidence>
<evidence type="ECO:0000256" key="2">
    <source>
        <dbReference type="ARBA" id="ARBA00022475"/>
    </source>
</evidence>
<dbReference type="PANTHER" id="PTHR34390:SF1">
    <property type="entry name" value="SUCCINATE TRANSPORTER SUBUNIT YJJB-RELATED"/>
    <property type="match status" value="1"/>
</dbReference>
<comment type="similarity">
    <text evidence="7">Belongs to the ThrE exporter (TC 2.A.79) family.</text>
</comment>
<keyword evidence="4 8" id="KW-0812">Transmembrane</keyword>
<evidence type="ECO:0000313" key="10">
    <source>
        <dbReference type="EMBL" id="MBO8452451.1"/>
    </source>
</evidence>
<evidence type="ECO:0000259" key="9">
    <source>
        <dbReference type="Pfam" id="PF12821"/>
    </source>
</evidence>
<evidence type="ECO:0000256" key="8">
    <source>
        <dbReference type="SAM" id="Phobius"/>
    </source>
</evidence>
<evidence type="ECO:0000256" key="4">
    <source>
        <dbReference type="ARBA" id="ARBA00022692"/>
    </source>
</evidence>
<name>A0A9D9EQN4_9BACT</name>
<proteinExistence type="inferred from homology"/>
<keyword evidence="3" id="KW-0997">Cell inner membrane</keyword>
<evidence type="ECO:0000313" key="11">
    <source>
        <dbReference type="Proteomes" id="UP000823661"/>
    </source>
</evidence>
<dbReference type="InterPro" id="IPR050539">
    <property type="entry name" value="ThrE_Dicarb/AminoAcid_Exp"/>
</dbReference>
<evidence type="ECO:0000256" key="1">
    <source>
        <dbReference type="ARBA" id="ARBA00004651"/>
    </source>
</evidence>
<reference evidence="10" key="1">
    <citation type="submission" date="2020-10" db="EMBL/GenBank/DDBJ databases">
        <authorList>
            <person name="Gilroy R."/>
        </authorList>
    </citation>
    <scope>NUCLEOTIDE SEQUENCE</scope>
    <source>
        <strain evidence="10">B1-20833</strain>
    </source>
</reference>
<feature type="domain" description="Threonine/Serine exporter ThrE" evidence="9">
    <location>
        <begin position="11"/>
        <end position="148"/>
    </location>
</feature>
<dbReference type="EMBL" id="JADIMI010000061">
    <property type="protein sequence ID" value="MBO8452451.1"/>
    <property type="molecule type" value="Genomic_DNA"/>
</dbReference>
<dbReference type="PANTHER" id="PTHR34390">
    <property type="entry name" value="UPF0442 PROTEIN YJJB-RELATED"/>
    <property type="match status" value="1"/>
</dbReference>
<dbReference type="Pfam" id="PF12821">
    <property type="entry name" value="ThrE_2"/>
    <property type="match status" value="1"/>
</dbReference>
<keyword evidence="2" id="KW-1003">Cell membrane</keyword>
<protein>
    <submittedName>
        <fullName evidence="10">Threonine/serine exporter family protein</fullName>
    </submittedName>
</protein>
<feature type="transmembrane region" description="Helical" evidence="8">
    <location>
        <begin position="121"/>
        <end position="150"/>
    </location>
</feature>
<evidence type="ECO:0000256" key="6">
    <source>
        <dbReference type="ARBA" id="ARBA00023136"/>
    </source>
</evidence>
<gene>
    <name evidence="10" type="ORF">IAC06_06170</name>
</gene>
<sequence length="161" mass="17383">MDIIFGTLQDAFFAAIASVGFASISNPPHRIYPVCAGIAAVGHSLRYVLMNATGMHLVLANLCAATVIGLLAVFLAPRTKAPAEAVSFPALLPMIPGMYAYRTFQNLILCLTGGEEEFHHYFYLCGSNGLTCLAVLLVMAIGVTIPIFIFKRISFRATRQI</sequence>